<dbReference type="KEGG" id="bhu:bhn_II118"/>
<protein>
    <submittedName>
        <fullName evidence="1">Uncharacterized protein</fullName>
    </submittedName>
</protein>
<organism evidence="1 2">
    <name type="scientific">Butyrivibrio hungatei</name>
    <dbReference type="NCBI Taxonomy" id="185008"/>
    <lineage>
        <taxon>Bacteria</taxon>
        <taxon>Bacillati</taxon>
        <taxon>Bacillota</taxon>
        <taxon>Clostridia</taxon>
        <taxon>Lachnospirales</taxon>
        <taxon>Lachnospiraceae</taxon>
        <taxon>Butyrivibrio</taxon>
    </lineage>
</organism>
<name>A0A1D9P5R6_9FIRM</name>
<keyword evidence="2" id="KW-1185">Reference proteome</keyword>
<dbReference type="EMBL" id="CP017832">
    <property type="protein sequence ID" value="AOZ97917.1"/>
    <property type="molecule type" value="Genomic_DNA"/>
</dbReference>
<dbReference type="AlphaFoldDB" id="A0A1D9P5R6"/>
<reference evidence="2" key="1">
    <citation type="submission" date="2016-10" db="EMBL/GenBank/DDBJ databases">
        <title>The complete genome sequence of the rumen bacterium Butyrivibrio hungatei MB2003.</title>
        <authorList>
            <person name="Palevich N."/>
            <person name="Kelly W.J."/>
            <person name="Leahy S.C."/>
            <person name="Altermann E."/>
            <person name="Rakonjac J."/>
            <person name="Attwood G.T."/>
        </authorList>
    </citation>
    <scope>NUCLEOTIDE SEQUENCE [LARGE SCALE GENOMIC DNA]</scope>
    <source>
        <strain evidence="2">MB2003</strain>
        <plasmid evidence="2">Plasmid pnp144</plasmid>
    </source>
</reference>
<keyword evidence="1" id="KW-0614">Plasmid</keyword>
<evidence type="ECO:0000313" key="1">
    <source>
        <dbReference type="EMBL" id="AOZ97917.1"/>
    </source>
</evidence>
<gene>
    <name evidence="1" type="ORF">bhn_II118</name>
</gene>
<dbReference type="Proteomes" id="UP000179284">
    <property type="component" value="Plasmid pNP144"/>
</dbReference>
<proteinExistence type="predicted"/>
<accession>A0A1D9P5R6</accession>
<sequence length="159" mass="18821">MLKKGIMRKKEQIIMDNFYKKSANMNISLTEYMYYLHSAFPLMEDKDKEHVLVEVLERFPLAYAYALLKLSGRKINIVDYWAEEYKETGYKSFIDDVEADIEMGFGNIELFITYSRLYIPDANSITSELADKIKYSFAERRRENFGTWKKSSINHLTSF</sequence>
<geneLocation type="plasmid" evidence="2">
    <name>pnp144</name>
</geneLocation>
<evidence type="ECO:0000313" key="2">
    <source>
        <dbReference type="Proteomes" id="UP000179284"/>
    </source>
</evidence>